<dbReference type="EMBL" id="NKQK01000017">
    <property type="protein sequence ID" value="PSS06416.1"/>
    <property type="molecule type" value="Genomic_DNA"/>
</dbReference>
<dbReference type="CDD" id="cd00010">
    <property type="entry name" value="AAI_LTSS"/>
    <property type="match status" value="1"/>
</dbReference>
<keyword evidence="6" id="KW-1015">Disulfide bond</keyword>
<dbReference type="Pfam" id="PF14368">
    <property type="entry name" value="LTP_2"/>
    <property type="match status" value="1"/>
</dbReference>
<sequence>MEGFKISPSLIAISAMILVISVISVDGQISTACTNSMINSFTPCLNFITGSSGNGASPTAGCCDSFKSLMSGSMDCVCLIVTGNVPLSLPINRTLAISLPRACKSSVPIQCKASGVPLPAPGPVLFAPPIAPTADSPFSPRASKAAASPPSPSPEAFSQITPAAPPVDAAAPTTNPGIRPVVTPPSASNPSYIPSPFILLVFMAILFF</sequence>
<dbReference type="InterPro" id="IPR043325">
    <property type="entry name" value="LTSS"/>
</dbReference>
<gene>
    <name evidence="12" type="ORF">CEY00_Acc19546</name>
</gene>
<feature type="region of interest" description="Disordered" evidence="9">
    <location>
        <begin position="137"/>
        <end position="185"/>
    </location>
</feature>
<dbReference type="InterPro" id="IPR016140">
    <property type="entry name" value="Bifunc_inhib/LTP/seed_store"/>
</dbReference>
<evidence type="ECO:0000313" key="12">
    <source>
        <dbReference type="EMBL" id="PSS06416.1"/>
    </source>
</evidence>
<dbReference type="STRING" id="1590841.A0A2R6QE56"/>
<evidence type="ECO:0000256" key="5">
    <source>
        <dbReference type="ARBA" id="ARBA00022729"/>
    </source>
</evidence>
<comment type="similarity">
    <text evidence="2">Belongs to the plant LTP family.</text>
</comment>
<evidence type="ECO:0000256" key="1">
    <source>
        <dbReference type="ARBA" id="ARBA00004609"/>
    </source>
</evidence>
<accession>A0A2R6QE56</accession>
<evidence type="ECO:0000256" key="4">
    <source>
        <dbReference type="ARBA" id="ARBA00022622"/>
    </source>
</evidence>
<dbReference type="AlphaFoldDB" id="A0A2R6QE56"/>
<feature type="compositionally biased region" description="Low complexity" evidence="9">
    <location>
        <begin position="137"/>
        <end position="176"/>
    </location>
</feature>
<dbReference type="OrthoDB" id="1914452at2759"/>
<dbReference type="InParanoid" id="A0A2R6QE56"/>
<evidence type="ECO:0000256" key="10">
    <source>
        <dbReference type="SAM" id="SignalP"/>
    </source>
</evidence>
<evidence type="ECO:0000313" key="13">
    <source>
        <dbReference type="Proteomes" id="UP000241394"/>
    </source>
</evidence>
<keyword evidence="7" id="KW-0325">Glycoprotein</keyword>
<evidence type="ECO:0000256" key="2">
    <source>
        <dbReference type="ARBA" id="ARBA00009748"/>
    </source>
</evidence>
<feature type="chain" id="PRO_5015337071" description="Bifunctional inhibitor/plant lipid transfer protein/seed storage helical domain-containing protein" evidence="10">
    <location>
        <begin position="28"/>
        <end position="208"/>
    </location>
</feature>
<dbReference type="PANTHER" id="PTHR33044">
    <property type="entry name" value="BIFUNCTIONAL INHIBITOR/LIPID-TRANSFER PROTEIN/SEED STORAGE 2S ALBUMIN SUPERFAMILY PROTEIN-RELATED"/>
    <property type="match status" value="1"/>
</dbReference>
<keyword evidence="3" id="KW-1003">Cell membrane</keyword>
<evidence type="ECO:0000259" key="11">
    <source>
        <dbReference type="Pfam" id="PF14368"/>
    </source>
</evidence>
<dbReference type="GO" id="GO:0098552">
    <property type="term" value="C:side of membrane"/>
    <property type="evidence" value="ECO:0007669"/>
    <property type="project" value="UniProtKB-KW"/>
</dbReference>
<keyword evidence="4" id="KW-0472">Membrane</keyword>
<evidence type="ECO:0000256" key="6">
    <source>
        <dbReference type="ARBA" id="ARBA00023157"/>
    </source>
</evidence>
<organism evidence="12 13">
    <name type="scientific">Actinidia chinensis var. chinensis</name>
    <name type="common">Chinese soft-hair kiwi</name>
    <dbReference type="NCBI Taxonomy" id="1590841"/>
    <lineage>
        <taxon>Eukaryota</taxon>
        <taxon>Viridiplantae</taxon>
        <taxon>Streptophyta</taxon>
        <taxon>Embryophyta</taxon>
        <taxon>Tracheophyta</taxon>
        <taxon>Spermatophyta</taxon>
        <taxon>Magnoliopsida</taxon>
        <taxon>eudicotyledons</taxon>
        <taxon>Gunneridae</taxon>
        <taxon>Pentapetalae</taxon>
        <taxon>asterids</taxon>
        <taxon>Ericales</taxon>
        <taxon>Actinidiaceae</taxon>
        <taxon>Actinidia</taxon>
    </lineage>
</organism>
<name>A0A2R6QE56_ACTCC</name>
<feature type="domain" description="Bifunctional inhibitor/plant lipid transfer protein/seed storage helical" evidence="11">
    <location>
        <begin position="23"/>
        <end position="110"/>
    </location>
</feature>
<evidence type="ECO:0000256" key="9">
    <source>
        <dbReference type="SAM" id="MobiDB-lite"/>
    </source>
</evidence>
<dbReference type="Gene3D" id="1.10.110.10">
    <property type="entry name" value="Plant lipid-transfer and hydrophobic proteins"/>
    <property type="match status" value="1"/>
</dbReference>
<proteinExistence type="inferred from homology"/>
<keyword evidence="13" id="KW-1185">Reference proteome</keyword>
<comment type="caution">
    <text evidence="12">The sequence shown here is derived from an EMBL/GenBank/DDBJ whole genome shotgun (WGS) entry which is preliminary data.</text>
</comment>
<dbReference type="SUPFAM" id="SSF47699">
    <property type="entry name" value="Bifunctional inhibitor/lipid-transfer protein/seed storage 2S albumin"/>
    <property type="match status" value="1"/>
</dbReference>
<comment type="subcellular location">
    <subcellularLocation>
        <location evidence="1">Cell membrane</location>
        <topology evidence="1">Lipid-anchor</topology>
        <topology evidence="1">GPI-anchor</topology>
    </subcellularLocation>
</comment>
<keyword evidence="5 10" id="KW-0732">Signal</keyword>
<evidence type="ECO:0000256" key="3">
    <source>
        <dbReference type="ARBA" id="ARBA00022475"/>
    </source>
</evidence>
<keyword evidence="8" id="KW-0449">Lipoprotein</keyword>
<dbReference type="OMA" id="CTTSMIN"/>
<dbReference type="InterPro" id="IPR036312">
    <property type="entry name" value="Bifun_inhib/LTP/seed_sf"/>
</dbReference>
<dbReference type="Gramene" id="PSS06416">
    <property type="protein sequence ID" value="PSS06416"/>
    <property type="gene ID" value="CEY00_Acc19546"/>
</dbReference>
<dbReference type="Proteomes" id="UP000241394">
    <property type="component" value="Chromosome LG17"/>
</dbReference>
<feature type="signal peptide" evidence="10">
    <location>
        <begin position="1"/>
        <end position="27"/>
    </location>
</feature>
<evidence type="ECO:0000256" key="8">
    <source>
        <dbReference type="ARBA" id="ARBA00023288"/>
    </source>
</evidence>
<dbReference type="GO" id="GO:0005886">
    <property type="term" value="C:plasma membrane"/>
    <property type="evidence" value="ECO:0007669"/>
    <property type="project" value="UniProtKB-SubCell"/>
</dbReference>
<dbReference type="GO" id="GO:0009561">
    <property type="term" value="P:megagametogenesis"/>
    <property type="evidence" value="ECO:0007669"/>
    <property type="project" value="EnsemblPlants"/>
</dbReference>
<dbReference type="FunCoup" id="A0A2R6QE56">
    <property type="interactions" value="79"/>
</dbReference>
<keyword evidence="4" id="KW-0336">GPI-anchor</keyword>
<reference evidence="12 13" key="1">
    <citation type="submission" date="2017-07" db="EMBL/GenBank/DDBJ databases">
        <title>An improved, manually edited Actinidia chinensis var. chinensis (kiwifruit) genome highlights the challenges associated with draft genomes and gene prediction in plants.</title>
        <authorList>
            <person name="Pilkington S."/>
            <person name="Crowhurst R."/>
            <person name="Hilario E."/>
            <person name="Nardozza S."/>
            <person name="Fraser L."/>
            <person name="Peng Y."/>
            <person name="Gunaseelan K."/>
            <person name="Simpson R."/>
            <person name="Tahir J."/>
            <person name="Deroles S."/>
            <person name="Templeton K."/>
            <person name="Luo Z."/>
            <person name="Davy M."/>
            <person name="Cheng C."/>
            <person name="Mcneilage M."/>
            <person name="Scaglione D."/>
            <person name="Liu Y."/>
            <person name="Zhang Q."/>
            <person name="Datson P."/>
            <person name="De Silva N."/>
            <person name="Gardiner S."/>
            <person name="Bassett H."/>
            <person name="Chagne D."/>
            <person name="Mccallum J."/>
            <person name="Dzierzon H."/>
            <person name="Deng C."/>
            <person name="Wang Y.-Y."/>
            <person name="Barron N."/>
            <person name="Manako K."/>
            <person name="Bowen J."/>
            <person name="Foster T."/>
            <person name="Erridge Z."/>
            <person name="Tiffin H."/>
            <person name="Waite C."/>
            <person name="Davies K."/>
            <person name="Grierson E."/>
            <person name="Laing W."/>
            <person name="Kirk R."/>
            <person name="Chen X."/>
            <person name="Wood M."/>
            <person name="Montefiori M."/>
            <person name="Brummell D."/>
            <person name="Schwinn K."/>
            <person name="Catanach A."/>
            <person name="Fullerton C."/>
            <person name="Li D."/>
            <person name="Meiyalaghan S."/>
            <person name="Nieuwenhuizen N."/>
            <person name="Read N."/>
            <person name="Prakash R."/>
            <person name="Hunter D."/>
            <person name="Zhang H."/>
            <person name="Mckenzie M."/>
            <person name="Knabel M."/>
            <person name="Harris A."/>
            <person name="Allan A."/>
            <person name="Chen A."/>
            <person name="Janssen B."/>
            <person name="Plunkett B."/>
            <person name="Dwamena C."/>
            <person name="Voogd C."/>
            <person name="Leif D."/>
            <person name="Lafferty D."/>
            <person name="Souleyre E."/>
            <person name="Varkonyi-Gasic E."/>
            <person name="Gambi F."/>
            <person name="Hanley J."/>
            <person name="Yao J.-L."/>
            <person name="Cheung J."/>
            <person name="David K."/>
            <person name="Warren B."/>
            <person name="Marsh K."/>
            <person name="Snowden K."/>
            <person name="Lin-Wang K."/>
            <person name="Brian L."/>
            <person name="Martinez-Sanchez M."/>
            <person name="Wang M."/>
            <person name="Ileperuma N."/>
            <person name="Macnee N."/>
            <person name="Campin R."/>
            <person name="Mcatee P."/>
            <person name="Drummond R."/>
            <person name="Espley R."/>
            <person name="Ireland H."/>
            <person name="Wu R."/>
            <person name="Atkinson R."/>
            <person name="Karunairetnam S."/>
            <person name="Bulley S."/>
            <person name="Chunkath S."/>
            <person name="Hanley Z."/>
            <person name="Storey R."/>
            <person name="Thrimawithana A."/>
            <person name="Thomson S."/>
            <person name="David C."/>
            <person name="Testolin R."/>
        </authorList>
    </citation>
    <scope>NUCLEOTIDE SEQUENCE [LARGE SCALE GENOMIC DNA]</scope>
    <source>
        <strain evidence="13">cv. Red5</strain>
        <tissue evidence="12">Young leaf</tissue>
    </source>
</reference>
<reference evidence="13" key="2">
    <citation type="journal article" date="2018" name="BMC Genomics">
        <title>A manually annotated Actinidia chinensis var. chinensis (kiwifruit) genome highlights the challenges associated with draft genomes and gene prediction in plants.</title>
        <authorList>
            <person name="Pilkington S.M."/>
            <person name="Crowhurst R."/>
            <person name="Hilario E."/>
            <person name="Nardozza S."/>
            <person name="Fraser L."/>
            <person name="Peng Y."/>
            <person name="Gunaseelan K."/>
            <person name="Simpson R."/>
            <person name="Tahir J."/>
            <person name="Deroles S.C."/>
            <person name="Templeton K."/>
            <person name="Luo Z."/>
            <person name="Davy M."/>
            <person name="Cheng C."/>
            <person name="McNeilage M."/>
            <person name="Scaglione D."/>
            <person name="Liu Y."/>
            <person name="Zhang Q."/>
            <person name="Datson P."/>
            <person name="De Silva N."/>
            <person name="Gardiner S.E."/>
            <person name="Bassett H."/>
            <person name="Chagne D."/>
            <person name="McCallum J."/>
            <person name="Dzierzon H."/>
            <person name="Deng C."/>
            <person name="Wang Y.Y."/>
            <person name="Barron L."/>
            <person name="Manako K."/>
            <person name="Bowen J."/>
            <person name="Foster T.M."/>
            <person name="Erridge Z.A."/>
            <person name="Tiffin H."/>
            <person name="Waite C.N."/>
            <person name="Davies K.M."/>
            <person name="Grierson E.P."/>
            <person name="Laing W.A."/>
            <person name="Kirk R."/>
            <person name="Chen X."/>
            <person name="Wood M."/>
            <person name="Montefiori M."/>
            <person name="Brummell D.A."/>
            <person name="Schwinn K.E."/>
            <person name="Catanach A."/>
            <person name="Fullerton C."/>
            <person name="Li D."/>
            <person name="Meiyalaghan S."/>
            <person name="Nieuwenhuizen N."/>
            <person name="Read N."/>
            <person name="Prakash R."/>
            <person name="Hunter D."/>
            <person name="Zhang H."/>
            <person name="McKenzie M."/>
            <person name="Knabel M."/>
            <person name="Harris A."/>
            <person name="Allan A.C."/>
            <person name="Gleave A."/>
            <person name="Chen A."/>
            <person name="Janssen B.J."/>
            <person name="Plunkett B."/>
            <person name="Ampomah-Dwamena C."/>
            <person name="Voogd C."/>
            <person name="Leif D."/>
            <person name="Lafferty D."/>
            <person name="Souleyre E.J.F."/>
            <person name="Varkonyi-Gasic E."/>
            <person name="Gambi F."/>
            <person name="Hanley J."/>
            <person name="Yao J.L."/>
            <person name="Cheung J."/>
            <person name="David K.M."/>
            <person name="Warren B."/>
            <person name="Marsh K."/>
            <person name="Snowden K.C."/>
            <person name="Lin-Wang K."/>
            <person name="Brian L."/>
            <person name="Martinez-Sanchez M."/>
            <person name="Wang M."/>
            <person name="Ileperuma N."/>
            <person name="Macnee N."/>
            <person name="Campin R."/>
            <person name="McAtee P."/>
            <person name="Drummond R.S.M."/>
            <person name="Espley R.V."/>
            <person name="Ireland H.S."/>
            <person name="Wu R."/>
            <person name="Atkinson R.G."/>
            <person name="Karunairetnam S."/>
            <person name="Bulley S."/>
            <person name="Chunkath S."/>
            <person name="Hanley Z."/>
            <person name="Storey R."/>
            <person name="Thrimawithana A.H."/>
            <person name="Thomson S."/>
            <person name="David C."/>
            <person name="Testolin R."/>
            <person name="Huang H."/>
            <person name="Hellens R.P."/>
            <person name="Schaffer R.J."/>
        </authorList>
    </citation>
    <scope>NUCLEOTIDE SEQUENCE [LARGE SCALE GENOMIC DNA]</scope>
    <source>
        <strain evidence="13">cv. Red5</strain>
    </source>
</reference>
<protein>
    <recommendedName>
        <fullName evidence="11">Bifunctional inhibitor/plant lipid transfer protein/seed storage helical domain-containing protein</fullName>
    </recommendedName>
</protein>
<evidence type="ECO:0000256" key="7">
    <source>
        <dbReference type="ARBA" id="ARBA00023180"/>
    </source>
</evidence>